<comment type="caution">
    <text evidence="2">The sequence shown here is derived from an EMBL/GenBank/DDBJ whole genome shotgun (WGS) entry which is preliminary data.</text>
</comment>
<gene>
    <name evidence="2" type="ORF">PGLA1383_LOCUS19102</name>
</gene>
<sequence>METAVVNIYLLLVVSILIPLLDWSPEVELEDGSCKQVKRLALRFNAEDPEVFAQRVETCRAKKAHCELQQAFINYIDSQPLSM</sequence>
<protein>
    <submittedName>
        <fullName evidence="2">Uncharacterized protein</fullName>
    </submittedName>
</protein>
<evidence type="ECO:0000256" key="1">
    <source>
        <dbReference type="SAM" id="Phobius"/>
    </source>
</evidence>
<keyword evidence="1" id="KW-0472">Membrane</keyword>
<dbReference type="Proteomes" id="UP000654075">
    <property type="component" value="Unassembled WGS sequence"/>
</dbReference>
<keyword evidence="1" id="KW-1133">Transmembrane helix</keyword>
<feature type="non-terminal residue" evidence="2">
    <location>
        <position position="83"/>
    </location>
</feature>
<dbReference type="EMBL" id="CAJNNV010012462">
    <property type="protein sequence ID" value="CAE8600797.1"/>
    <property type="molecule type" value="Genomic_DNA"/>
</dbReference>
<feature type="transmembrane region" description="Helical" evidence="1">
    <location>
        <begin position="6"/>
        <end position="23"/>
    </location>
</feature>
<proteinExistence type="predicted"/>
<name>A0A813EI63_POLGL</name>
<reference evidence="2" key="1">
    <citation type="submission" date="2021-02" db="EMBL/GenBank/DDBJ databases">
        <authorList>
            <person name="Dougan E. K."/>
            <person name="Rhodes N."/>
            <person name="Thang M."/>
            <person name="Chan C."/>
        </authorList>
    </citation>
    <scope>NUCLEOTIDE SEQUENCE</scope>
</reference>
<keyword evidence="1" id="KW-0812">Transmembrane</keyword>
<accession>A0A813EI63</accession>
<evidence type="ECO:0000313" key="3">
    <source>
        <dbReference type="Proteomes" id="UP000654075"/>
    </source>
</evidence>
<keyword evidence="3" id="KW-1185">Reference proteome</keyword>
<evidence type="ECO:0000313" key="2">
    <source>
        <dbReference type="EMBL" id="CAE8600797.1"/>
    </source>
</evidence>
<dbReference type="AlphaFoldDB" id="A0A813EI63"/>
<organism evidence="2 3">
    <name type="scientific">Polarella glacialis</name>
    <name type="common">Dinoflagellate</name>
    <dbReference type="NCBI Taxonomy" id="89957"/>
    <lineage>
        <taxon>Eukaryota</taxon>
        <taxon>Sar</taxon>
        <taxon>Alveolata</taxon>
        <taxon>Dinophyceae</taxon>
        <taxon>Suessiales</taxon>
        <taxon>Suessiaceae</taxon>
        <taxon>Polarella</taxon>
    </lineage>
</organism>
<dbReference type="OrthoDB" id="440931at2759"/>